<evidence type="ECO:0000256" key="3">
    <source>
        <dbReference type="ARBA" id="ARBA00022630"/>
    </source>
</evidence>
<evidence type="ECO:0000313" key="10">
    <source>
        <dbReference type="EMBL" id="APU15043.1"/>
    </source>
</evidence>
<dbReference type="Proteomes" id="UP000185511">
    <property type="component" value="Chromosome"/>
</dbReference>
<reference evidence="11" key="1">
    <citation type="submission" date="2016-06" db="EMBL/GenBank/DDBJ databases">
        <title>Complete genome sequence of Actinoalloteichus fjordicus DSM 46855 (=ADI127-17), type strain of the new species Actinoalloteichus fjordicus.</title>
        <authorList>
            <person name="Ruckert C."/>
            <person name="Nouioui I."/>
            <person name="Willmese J."/>
            <person name="van Wezel G."/>
            <person name="Klenk H.-P."/>
            <person name="Kalinowski J."/>
            <person name="Zotchev S.B."/>
        </authorList>
    </citation>
    <scope>NUCLEOTIDE SEQUENCE [LARGE SCALE GENOMIC DNA]</scope>
    <source>
        <strain evidence="11">ADI127-7</strain>
    </source>
</reference>
<organism evidence="10 11">
    <name type="scientific">Actinoalloteichus fjordicus</name>
    <dbReference type="NCBI Taxonomy" id="1612552"/>
    <lineage>
        <taxon>Bacteria</taxon>
        <taxon>Bacillati</taxon>
        <taxon>Actinomycetota</taxon>
        <taxon>Actinomycetes</taxon>
        <taxon>Pseudonocardiales</taxon>
        <taxon>Pseudonocardiaceae</taxon>
        <taxon>Actinoalloteichus</taxon>
    </lineage>
</organism>
<dbReference type="PANTHER" id="PTHR42707:SF3">
    <property type="entry name" value="ACYL-COA DEHYDROGENASE AIDB-RELATED"/>
    <property type="match status" value="1"/>
</dbReference>
<dbReference type="Pfam" id="PF00441">
    <property type="entry name" value="Acyl-CoA_dh_1"/>
    <property type="match status" value="1"/>
</dbReference>
<dbReference type="InterPro" id="IPR006091">
    <property type="entry name" value="Acyl-CoA_Oxase/DH_mid-dom"/>
</dbReference>
<name>A0AAC9LC30_9PSEU</name>
<dbReference type="PANTHER" id="PTHR42707">
    <property type="entry name" value="ACYL-COA DEHYDROGENASE"/>
    <property type="match status" value="1"/>
</dbReference>
<dbReference type="InterPro" id="IPR009100">
    <property type="entry name" value="AcylCoA_DH/oxidase_NM_dom_sf"/>
</dbReference>
<dbReference type="InterPro" id="IPR009075">
    <property type="entry name" value="AcylCo_DH/oxidase_C"/>
</dbReference>
<evidence type="ECO:0000256" key="1">
    <source>
        <dbReference type="ARBA" id="ARBA00001974"/>
    </source>
</evidence>
<comment type="similarity">
    <text evidence="2 5">Belongs to the acyl-CoA dehydrogenase family.</text>
</comment>
<dbReference type="Gene3D" id="6.10.250.600">
    <property type="match status" value="1"/>
</dbReference>
<dbReference type="Gene3D" id="2.40.110.20">
    <property type="match status" value="1"/>
</dbReference>
<proteinExistence type="inferred from homology"/>
<dbReference type="SUPFAM" id="SSF56645">
    <property type="entry name" value="Acyl-CoA dehydrogenase NM domain-like"/>
    <property type="match status" value="1"/>
</dbReference>
<dbReference type="InterPro" id="IPR006089">
    <property type="entry name" value="Acyl-CoA_DH_CS"/>
</dbReference>
<protein>
    <submittedName>
        <fullName evidence="10">Acyl-CoA dehydrogenase</fullName>
    </submittedName>
</protein>
<keyword evidence="3 5" id="KW-0285">Flavoprotein</keyword>
<evidence type="ECO:0000259" key="7">
    <source>
        <dbReference type="Pfam" id="PF00441"/>
    </source>
</evidence>
<dbReference type="Pfam" id="PF18158">
    <property type="entry name" value="AidB_N"/>
    <property type="match status" value="1"/>
</dbReference>
<dbReference type="GO" id="GO:0003995">
    <property type="term" value="F:acyl-CoA dehydrogenase activity"/>
    <property type="evidence" value="ECO:0007669"/>
    <property type="project" value="InterPro"/>
</dbReference>
<dbReference type="InterPro" id="IPR036250">
    <property type="entry name" value="AcylCo_DH-like_C"/>
</dbReference>
<evidence type="ECO:0000313" key="11">
    <source>
        <dbReference type="Proteomes" id="UP000185511"/>
    </source>
</evidence>
<dbReference type="EMBL" id="CP016076">
    <property type="protein sequence ID" value="APU15043.1"/>
    <property type="molecule type" value="Genomic_DNA"/>
</dbReference>
<keyword evidence="5" id="KW-0560">Oxidoreductase</keyword>
<feature type="domain" description="Adaptive response protein AidB N-terminal" evidence="9">
    <location>
        <begin position="31"/>
        <end position="186"/>
    </location>
</feature>
<comment type="cofactor">
    <cofactor evidence="1 5">
        <name>FAD</name>
        <dbReference type="ChEBI" id="CHEBI:57692"/>
    </cofactor>
</comment>
<feature type="region of interest" description="Disordered" evidence="6">
    <location>
        <begin position="1"/>
        <end position="25"/>
    </location>
</feature>
<dbReference type="KEGG" id="acad:UA74_14935"/>
<gene>
    <name evidence="10" type="ORF">UA74_14935</name>
</gene>
<dbReference type="InterPro" id="IPR052904">
    <property type="entry name" value="Acyl-CoA_dehydrogenase-like"/>
</dbReference>
<dbReference type="SUPFAM" id="SSF47203">
    <property type="entry name" value="Acyl-CoA dehydrogenase C-terminal domain-like"/>
    <property type="match status" value="1"/>
</dbReference>
<dbReference type="AlphaFoldDB" id="A0AAC9LC30"/>
<evidence type="ECO:0000259" key="8">
    <source>
        <dbReference type="Pfam" id="PF02770"/>
    </source>
</evidence>
<accession>A0AAC9LC30</accession>
<evidence type="ECO:0000256" key="2">
    <source>
        <dbReference type="ARBA" id="ARBA00009347"/>
    </source>
</evidence>
<dbReference type="PROSITE" id="PS00073">
    <property type="entry name" value="ACYL_COA_DH_2"/>
    <property type="match status" value="1"/>
</dbReference>
<dbReference type="Pfam" id="PF02770">
    <property type="entry name" value="Acyl-CoA_dh_M"/>
    <property type="match status" value="1"/>
</dbReference>
<keyword evidence="4 5" id="KW-0274">FAD</keyword>
<dbReference type="Gene3D" id="1.20.140.10">
    <property type="entry name" value="Butyryl-CoA Dehydrogenase, subunit A, domain 3"/>
    <property type="match status" value="1"/>
</dbReference>
<keyword evidence="11" id="KW-1185">Reference proteome</keyword>
<dbReference type="InterPro" id="IPR041504">
    <property type="entry name" value="AidB_N"/>
</dbReference>
<feature type="domain" description="Acyl-CoA dehydrogenase/oxidase C-terminal" evidence="7">
    <location>
        <begin position="305"/>
        <end position="459"/>
    </location>
</feature>
<feature type="domain" description="Acyl-CoA oxidase/dehydrogenase middle" evidence="8">
    <location>
        <begin position="201"/>
        <end position="295"/>
    </location>
</feature>
<sequence length="573" mass="61893">MAGTATADVRGDPVPAASTSADLDAAREVRNQTPPRIDVDEFAANVPLREAVSRYSADWAQEHLGEAGRLAGSARFHAWADRAEERPPRLHTHDRVGHRVDEVEYDPAYHQVMTGAVGLGAHALSWRAARPGAHVARSAVHLLLAQTESGHACPITMTHAAVPALRAQPDLAAEWEPRLTSLDYDPELRPAADKPGVLMGMGMTERQGGSDVRSNITRARPLHGEGEYQLTGHKWFFSAPMSDAFLVLAQTDAGPTCFLLPRVLPDGTRNTLRLQRLKDKLGNRSNASSEVEFDRAWARLVGEPGAGVRTIIEMVNHTRLDCVGGTAALMRRAVVEACHHARHRRAFGAALVDQPLMTSVLADLCVESEAATAGLLRLARAYDVDASEQDRQLRRLGTAVLKYWVCRRGPAHAFEAMEVLGGNGYCENFPLARAYREQPLTSIWEGSGNVICLDVLRALTRTPETGEAFLAEVDLARGGNPRLDAHLDLVRRDLIGLPADPAEAQRQARTLTERLALALQGALLVRHAPAEVSDAFCGSRLDGGGRSYGALPASVAAGAIVDRHTGEIGSQAE</sequence>
<dbReference type="RefSeq" id="WP_083683225.1">
    <property type="nucleotide sequence ID" value="NZ_CP016076.1"/>
</dbReference>
<evidence type="ECO:0000256" key="5">
    <source>
        <dbReference type="RuleBase" id="RU362125"/>
    </source>
</evidence>
<evidence type="ECO:0000256" key="4">
    <source>
        <dbReference type="ARBA" id="ARBA00022827"/>
    </source>
</evidence>
<evidence type="ECO:0000259" key="9">
    <source>
        <dbReference type="Pfam" id="PF18158"/>
    </source>
</evidence>
<evidence type="ECO:0000256" key="6">
    <source>
        <dbReference type="SAM" id="MobiDB-lite"/>
    </source>
</evidence>